<evidence type="ECO:0000313" key="1">
    <source>
        <dbReference type="EMBL" id="KAI9450581.1"/>
    </source>
</evidence>
<comment type="caution">
    <text evidence="1">The sequence shown here is derived from an EMBL/GenBank/DDBJ whole genome shotgun (WGS) entry which is preliminary data.</text>
</comment>
<name>A0ACC0TVA3_9AGAM</name>
<sequence length="71" mass="8261">PTWGSLTWDYLEIMSSSVSSERAFLQGEITISKCHSRLKGVLVEALQSHQTCCSENPHHHRHWNWRNVMKV</sequence>
<reference evidence="1" key="1">
    <citation type="submission" date="2021-03" db="EMBL/GenBank/DDBJ databases">
        <title>Evolutionary priming and transition to the ectomycorrhizal habit in an iconic lineage of mushroom-forming fungi: is preadaptation a requirement?</title>
        <authorList>
            <consortium name="DOE Joint Genome Institute"/>
            <person name="Looney B.P."/>
            <person name="Miyauchi S."/>
            <person name="Morin E."/>
            <person name="Drula E."/>
            <person name="Courty P.E."/>
            <person name="Chicoki N."/>
            <person name="Fauchery L."/>
            <person name="Kohler A."/>
            <person name="Kuo A."/>
            <person name="LaButti K."/>
            <person name="Pangilinan J."/>
            <person name="Lipzen A."/>
            <person name="Riley R."/>
            <person name="Andreopoulos W."/>
            <person name="He G."/>
            <person name="Johnson J."/>
            <person name="Barry K.W."/>
            <person name="Grigoriev I.V."/>
            <person name="Nagy L."/>
            <person name="Hibbett D."/>
            <person name="Henrissat B."/>
            <person name="Matheny P.B."/>
            <person name="Labbe J."/>
            <person name="Martin A.F."/>
        </authorList>
    </citation>
    <scope>NUCLEOTIDE SEQUENCE</scope>
    <source>
        <strain evidence="1">BPL698</strain>
    </source>
</reference>
<accession>A0ACC0TVA3</accession>
<organism evidence="1 2">
    <name type="scientific">Russula earlei</name>
    <dbReference type="NCBI Taxonomy" id="71964"/>
    <lineage>
        <taxon>Eukaryota</taxon>
        <taxon>Fungi</taxon>
        <taxon>Dikarya</taxon>
        <taxon>Basidiomycota</taxon>
        <taxon>Agaricomycotina</taxon>
        <taxon>Agaricomycetes</taxon>
        <taxon>Russulales</taxon>
        <taxon>Russulaceae</taxon>
        <taxon>Russula</taxon>
    </lineage>
</organism>
<protein>
    <submittedName>
        <fullName evidence="1">Uncharacterized protein</fullName>
    </submittedName>
</protein>
<gene>
    <name evidence="1" type="ORF">F5148DRAFT_986986</name>
</gene>
<keyword evidence="2" id="KW-1185">Reference proteome</keyword>
<dbReference type="Proteomes" id="UP001207468">
    <property type="component" value="Unassembled WGS sequence"/>
</dbReference>
<evidence type="ECO:0000313" key="2">
    <source>
        <dbReference type="Proteomes" id="UP001207468"/>
    </source>
</evidence>
<feature type="non-terminal residue" evidence="1">
    <location>
        <position position="1"/>
    </location>
</feature>
<proteinExistence type="predicted"/>
<dbReference type="EMBL" id="JAGFNK010000424">
    <property type="protein sequence ID" value="KAI9450581.1"/>
    <property type="molecule type" value="Genomic_DNA"/>
</dbReference>